<evidence type="ECO:0000259" key="19">
    <source>
        <dbReference type="PROSITE" id="PS51456"/>
    </source>
</evidence>
<accession>W4JVH2</accession>
<dbReference type="Gene3D" id="3.10.120.10">
    <property type="entry name" value="Cytochrome b5-like heme/steroid binding domain"/>
    <property type="match status" value="1"/>
</dbReference>
<evidence type="ECO:0000313" key="21">
    <source>
        <dbReference type="EMBL" id="ETW77479.1"/>
    </source>
</evidence>
<feature type="transmembrane region" description="Helical" evidence="18">
    <location>
        <begin position="1654"/>
        <end position="1675"/>
    </location>
</feature>
<dbReference type="InterPro" id="IPR001609">
    <property type="entry name" value="Myosin_head_motor_dom-like"/>
</dbReference>
<keyword evidence="5 21" id="KW-0808">Transferase</keyword>
<evidence type="ECO:0000313" key="22">
    <source>
        <dbReference type="Proteomes" id="UP000030671"/>
    </source>
</evidence>
<dbReference type="Gene3D" id="1.20.58.530">
    <property type="match status" value="1"/>
</dbReference>
<dbReference type="GO" id="GO:0016459">
    <property type="term" value="C:myosin complex"/>
    <property type="evidence" value="ECO:0007669"/>
    <property type="project" value="UniProtKB-KW"/>
</dbReference>
<evidence type="ECO:0000256" key="16">
    <source>
        <dbReference type="PROSITE-ProRule" id="PRU00782"/>
    </source>
</evidence>
<dbReference type="GO" id="GO:0005886">
    <property type="term" value="C:plasma membrane"/>
    <property type="evidence" value="ECO:0007669"/>
    <property type="project" value="UniProtKB-SubCell"/>
</dbReference>
<evidence type="ECO:0000256" key="8">
    <source>
        <dbReference type="ARBA" id="ARBA00022840"/>
    </source>
</evidence>
<dbReference type="SMART" id="SM00242">
    <property type="entry name" value="MYSc"/>
    <property type="match status" value="1"/>
</dbReference>
<evidence type="ECO:0000259" key="20">
    <source>
        <dbReference type="PROSITE" id="PS51998"/>
    </source>
</evidence>
<dbReference type="OrthoDB" id="370884at2759"/>
<comment type="subcellular location">
    <subcellularLocation>
        <location evidence="1">Cell membrane</location>
        <topology evidence="1">Multi-pass membrane protein</topology>
    </subcellularLocation>
</comment>
<dbReference type="Pfam" id="PF00063">
    <property type="entry name" value="Myosin_head"/>
    <property type="match status" value="2"/>
</dbReference>
<dbReference type="Gene3D" id="1.20.120.720">
    <property type="entry name" value="Myosin VI head, motor domain, U50 subdomain"/>
    <property type="match status" value="1"/>
</dbReference>
<evidence type="ECO:0000256" key="4">
    <source>
        <dbReference type="ARBA" id="ARBA00022676"/>
    </source>
</evidence>
<name>W4JVH2_HETIT</name>
<evidence type="ECO:0000256" key="18">
    <source>
        <dbReference type="SAM" id="Phobius"/>
    </source>
</evidence>
<evidence type="ECO:0000256" key="2">
    <source>
        <dbReference type="ARBA" id="ARBA00012543"/>
    </source>
</evidence>
<evidence type="ECO:0000256" key="17">
    <source>
        <dbReference type="SAM" id="MobiDB-lite"/>
    </source>
</evidence>
<keyword evidence="3" id="KW-1003">Cell membrane</keyword>
<dbReference type="Pfam" id="PF08766">
    <property type="entry name" value="DEK_C"/>
    <property type="match status" value="1"/>
</dbReference>
<dbReference type="Gene3D" id="1.10.10.60">
    <property type="entry name" value="Homeodomain-like"/>
    <property type="match status" value="1"/>
</dbReference>
<dbReference type="GO" id="GO:0003774">
    <property type="term" value="F:cytoskeletal motor activity"/>
    <property type="evidence" value="ECO:0007669"/>
    <property type="project" value="UniProtKB-UniRule"/>
</dbReference>
<dbReference type="SMR" id="W4JVH2"/>
<dbReference type="EC" id="2.4.1.16" evidence="2"/>
<dbReference type="eggNOG" id="KOG4229">
    <property type="taxonomic scope" value="Eukaryota"/>
</dbReference>
<dbReference type="GO" id="GO:0006031">
    <property type="term" value="P:chitin biosynthetic process"/>
    <property type="evidence" value="ECO:0007669"/>
    <property type="project" value="TreeGrafter"/>
</dbReference>
<keyword evidence="4" id="KW-0328">Glycosyltransferase</keyword>
<keyword evidence="13" id="KW-0325">Glycoprotein</keyword>
<keyword evidence="8 16" id="KW-0067">ATP-binding</keyword>
<feature type="transmembrane region" description="Helical" evidence="18">
    <location>
        <begin position="1627"/>
        <end position="1648"/>
    </location>
</feature>
<feature type="transmembrane region" description="Helical" evidence="18">
    <location>
        <begin position="1682"/>
        <end position="1705"/>
    </location>
</feature>
<dbReference type="PROSITE" id="PS51998">
    <property type="entry name" value="DEK_C"/>
    <property type="match status" value="1"/>
</dbReference>
<dbReference type="GO" id="GO:0004100">
    <property type="term" value="F:chitin synthase activity"/>
    <property type="evidence" value="ECO:0007669"/>
    <property type="project" value="UniProtKB-EC"/>
</dbReference>
<dbReference type="RefSeq" id="XP_009550516.1">
    <property type="nucleotide sequence ID" value="XM_009552221.1"/>
</dbReference>
<dbReference type="InParanoid" id="W4JVH2"/>
<dbReference type="InterPro" id="IPR004835">
    <property type="entry name" value="Chitin_synth"/>
</dbReference>
<dbReference type="STRING" id="747525.W4JVH2"/>
<feature type="region of interest" description="Disordered" evidence="17">
    <location>
        <begin position="599"/>
        <end position="642"/>
    </location>
</feature>
<keyword evidence="22" id="KW-1185">Reference proteome</keyword>
<dbReference type="eggNOG" id="KOG2571">
    <property type="taxonomic scope" value="Eukaryota"/>
</dbReference>
<dbReference type="InterPro" id="IPR001199">
    <property type="entry name" value="Cyt_B5-like_heme/steroid-bd"/>
</dbReference>
<keyword evidence="9 18" id="KW-1133">Transmembrane helix</keyword>
<dbReference type="GO" id="GO:0003779">
    <property type="term" value="F:actin binding"/>
    <property type="evidence" value="ECO:0007669"/>
    <property type="project" value="UniProtKB-KW"/>
</dbReference>
<dbReference type="Gene3D" id="3.40.850.10">
    <property type="entry name" value="Kinesin motor domain"/>
    <property type="match status" value="1"/>
</dbReference>
<evidence type="ECO:0000256" key="15">
    <source>
        <dbReference type="ARBA" id="ARBA00048014"/>
    </source>
</evidence>
<dbReference type="HOGENOM" id="CLU_000192_0_2_1"/>
<dbReference type="Gene3D" id="1.10.10.820">
    <property type="match status" value="1"/>
</dbReference>
<evidence type="ECO:0000256" key="7">
    <source>
        <dbReference type="ARBA" id="ARBA00022741"/>
    </source>
</evidence>
<dbReference type="CDD" id="cd14879">
    <property type="entry name" value="MYSc_Myo17"/>
    <property type="match status" value="1"/>
</dbReference>
<evidence type="ECO:0000256" key="11">
    <source>
        <dbReference type="ARBA" id="ARBA00023136"/>
    </source>
</evidence>
<feature type="transmembrane region" description="Helical" evidence="18">
    <location>
        <begin position="1229"/>
        <end position="1251"/>
    </location>
</feature>
<keyword evidence="14 16" id="KW-0009">Actin-binding</keyword>
<dbReference type="KEGG" id="hir:HETIRDRAFT_65409"/>
<dbReference type="InterPro" id="IPR036961">
    <property type="entry name" value="Kinesin_motor_dom_sf"/>
</dbReference>
<feature type="transmembrane region" description="Helical" evidence="18">
    <location>
        <begin position="969"/>
        <end position="989"/>
    </location>
</feature>
<evidence type="ECO:0000256" key="10">
    <source>
        <dbReference type="ARBA" id="ARBA00023123"/>
    </source>
</evidence>
<comment type="similarity">
    <text evidence="16">Belongs to the TRAFAC class myosin-kinesin ATPase superfamily. Myosin family.</text>
</comment>
<feature type="region of interest" description="Actin-binding" evidence="16">
    <location>
        <begin position="654"/>
        <end position="676"/>
    </location>
</feature>
<comment type="catalytic activity">
    <reaction evidence="15">
        <text>[(1-&gt;4)-N-acetyl-beta-D-glucosaminyl](n) + UDP-N-acetyl-alpha-D-glucosamine = [(1-&gt;4)-N-acetyl-beta-D-glucosaminyl](n+1) + UDP + H(+)</text>
        <dbReference type="Rhea" id="RHEA:16637"/>
        <dbReference type="Rhea" id="RHEA-COMP:9593"/>
        <dbReference type="Rhea" id="RHEA-COMP:9595"/>
        <dbReference type="ChEBI" id="CHEBI:15378"/>
        <dbReference type="ChEBI" id="CHEBI:17029"/>
        <dbReference type="ChEBI" id="CHEBI:57705"/>
        <dbReference type="ChEBI" id="CHEBI:58223"/>
        <dbReference type="EC" id="2.4.1.16"/>
    </reaction>
</comment>
<feature type="domain" description="DEK-C" evidence="20">
    <location>
        <begin position="1873"/>
        <end position="1928"/>
    </location>
</feature>
<keyword evidence="6 18" id="KW-0812">Transmembrane</keyword>
<reference evidence="21 22" key="1">
    <citation type="journal article" date="2012" name="New Phytol.">
        <title>Insight into trade-off between wood decay and parasitism from the genome of a fungal forest pathogen.</title>
        <authorList>
            <person name="Olson A."/>
            <person name="Aerts A."/>
            <person name="Asiegbu F."/>
            <person name="Belbahri L."/>
            <person name="Bouzid O."/>
            <person name="Broberg A."/>
            <person name="Canback B."/>
            <person name="Coutinho P.M."/>
            <person name="Cullen D."/>
            <person name="Dalman K."/>
            <person name="Deflorio G."/>
            <person name="van Diepen L.T."/>
            <person name="Dunand C."/>
            <person name="Duplessis S."/>
            <person name="Durling M."/>
            <person name="Gonthier P."/>
            <person name="Grimwood J."/>
            <person name="Fossdal C.G."/>
            <person name="Hansson D."/>
            <person name="Henrissat B."/>
            <person name="Hietala A."/>
            <person name="Himmelstrand K."/>
            <person name="Hoffmeister D."/>
            <person name="Hogberg N."/>
            <person name="James T.Y."/>
            <person name="Karlsson M."/>
            <person name="Kohler A."/>
            <person name="Kues U."/>
            <person name="Lee Y.H."/>
            <person name="Lin Y.C."/>
            <person name="Lind M."/>
            <person name="Lindquist E."/>
            <person name="Lombard V."/>
            <person name="Lucas S."/>
            <person name="Lunden K."/>
            <person name="Morin E."/>
            <person name="Murat C."/>
            <person name="Park J."/>
            <person name="Raffaello T."/>
            <person name="Rouze P."/>
            <person name="Salamov A."/>
            <person name="Schmutz J."/>
            <person name="Solheim H."/>
            <person name="Stahlberg J."/>
            <person name="Velez H."/>
            <person name="de Vries R.P."/>
            <person name="Wiebenga A."/>
            <person name="Woodward S."/>
            <person name="Yakovlev I."/>
            <person name="Garbelotto M."/>
            <person name="Martin F."/>
            <person name="Grigoriev I.V."/>
            <person name="Stenlid J."/>
        </authorList>
    </citation>
    <scope>NUCLEOTIDE SEQUENCE [LARGE SCALE GENOMIC DNA]</scope>
    <source>
        <strain evidence="21 22">TC 32-1</strain>
    </source>
</reference>
<dbReference type="GeneID" id="20678733"/>
<dbReference type="PRINTS" id="PR00193">
    <property type="entry name" value="MYOSINHEAVY"/>
</dbReference>
<evidence type="ECO:0000256" key="3">
    <source>
        <dbReference type="ARBA" id="ARBA00022475"/>
    </source>
</evidence>
<dbReference type="PROSITE" id="PS51456">
    <property type="entry name" value="MYOSIN_MOTOR"/>
    <property type="match status" value="1"/>
</dbReference>
<sequence>MNRQSTLLHQRLEAVADLSALSPVSDDIIVSCLRERFLSDNIYTHIGTSALVAVNPHKYVASNADSVLYKYSAEHRSTADDRERLPPHIFQLADNAYYHMRRTTQDQCIILNGETGSGKSENRRLAIKTLLELSVSNPGKKGSKLAHQVPAAEFVLESFGNARTLFNANASRFGKYTELQFSDRGRLSGVKTLDYYLERNRVAGAPSGERNFHIFYYLVAGASPEERQHMHLTDKMTYRYLGQRGVAASRQGMHDDDAQRFDHLKMALKNVGFSKRHVAQTCQLIAAILHLGNLEFTTDRSRNEDAAVVRNTDILALVAEFLGVTASALETALSYKTKMVKKELCTVFLDPDGASDNRDDLAKTLYSLLFAWLNEHINQRLCRDDFVTFIGLFELPGPQNMTSRPNSLDQFCINFANERLQNFIQKRLFESHVAEYNSEGISRFAPQVPYFDNTECIRLLQNKPGGLIHIMDDQARRLGKKTDHTMVEAFGKRWGNHSSFKVGSMDRSGFPTFTVNHFNGPVTYSCEGFLERNLDALNPDFVSLLRGAGAGGQEPSGGEGSGSINPFVRGLFSGKAIATQMHPRNEETIVAAQQPIKPMRAPSTRRKNTVRRNPTLGDIEEKERERDDDDGDGVSRTLSGGGSPCVAGEFRAALDTLFETLEETQAWYVFCVNPNDAQLPNQLEGRSVKGQIRSMGLPEIARRCETMFEVGMTPREFCDRYREQIAGAGVSEGETREQVEQTRTALGLAEKDLVLGQYKVFLSQVAFHKLENYLRSKDGEEIKRNRMREAEAEAGLDLRNIRDPYAPYRGPDADMHDMPAPYNGGYGDPFNQSNQALPLVSNASPFQRADMYDDYDERRSLRSEDFDARSRLTSNHEETASIATESYAPSRNMFQNADKKALLEKEALPGEIQEGETTEVVKETSARRRWVALCWLLTWWVPTPFLKWFGRMKRFDVQQAWREKLALNLIIWFICACAVFVIAVLGNLICPTEHVFSTNELSAHSFANDPNNVYTSIRGEVFDLTDIAATHTRIVPVVASKSILAYGGKSADDLFPVQVSALCNGVTGSVSPYVTLKFSNNTDVNSKYHDFRVFTNDSRPDWYFESMTVMRWNNRVGFVGYTPKEIKNMASQKRSLAVYNGLVYEITDYIQFPPATQAPSGEQVPSGISTQFLDSSVVDLFQFNAGQDITKQLDNLNIDSDVLARQKVCLRNLFTIGKVDNRNSAQCQFATYLLLVLSIIMVSVIGFKFLASINISSARAPEDHDKFVICQVPCYTEGESSLKGTIDTLAQLKYDDKRKLLVIICDGMIVGSGNDKPTPRIVLDILGADPNQDPEPLSFVSLGEGAKQHNMGKVYSGLYETQGHVVPYLVLVKVGKPTERSRPGNRGKRDSQMMVMHFLNKVHFNAPMNPFELEMYHQIKNVIGVNPTFYEYLLTVDADTTVDPMSVNRLISAMIHDKKLLAVCGETELSNSKQSIVTMMQVYEYFISHHLAKAFESLFGSVTCLPGCFSLYRLRTPDTHKPLLISNQMITDYSENRVDTLHMKNLLHLGEDRYLTTLLLKHFPMFKTQFVRDAHAFTVAPDDWKVLLSQRRRWINSTVHNLGELIFLDRLCGFCCFSMRFVVMIDLLSTLVAPVTVAYIVYLIYLTAGEHKAIPTLSLIMIGAIYGLQALVFILRRKWDMIGWMFFYILAIPIFSFFLPLYSFWKMDDFSWGATRLVLGESGKKLIVHDEGKFDARAIPLKSWNDYENELWDKESNHSIGSWAPPAKLKNEGYAESRTSVYGRETYYEPAHPGARSFSPSPSQFGAMGLYAPPHAPPPGYQSGRNTPTGGFINPASNPMLYQPAPSRPTTNYLDINLPSTRSPQDGEFGMSGPSDAEIDRAVQEVLRDADLNTVTKKEIRRKLEDMFGVDLTGRKKTINEAIDRELLNKA</sequence>
<dbReference type="PANTHER" id="PTHR22914:SF45">
    <property type="entry name" value="CHITIN SYNTHASE"/>
    <property type="match status" value="1"/>
</dbReference>
<dbReference type="SMART" id="SM01117">
    <property type="entry name" value="Cyt-b5"/>
    <property type="match status" value="2"/>
</dbReference>
<dbReference type="Proteomes" id="UP000030671">
    <property type="component" value="Unassembled WGS sequence"/>
</dbReference>
<feature type="binding site" evidence="16">
    <location>
        <begin position="113"/>
        <end position="120"/>
    </location>
    <ligand>
        <name>ATP</name>
        <dbReference type="ChEBI" id="CHEBI:30616"/>
    </ligand>
</feature>
<gene>
    <name evidence="21" type="ORF">HETIRDRAFT_65409</name>
</gene>
<dbReference type="SUPFAM" id="SSF55856">
    <property type="entry name" value="Cytochrome b5-like heme/steroid binding domain"/>
    <property type="match status" value="1"/>
</dbReference>
<dbReference type="SUPFAM" id="SSF53448">
    <property type="entry name" value="Nucleotide-diphospho-sugar transferases"/>
    <property type="match status" value="1"/>
</dbReference>
<dbReference type="SUPFAM" id="SSF52540">
    <property type="entry name" value="P-loop containing nucleoside triphosphate hydrolases"/>
    <property type="match status" value="1"/>
</dbReference>
<proteinExistence type="inferred from homology"/>
<dbReference type="InterPro" id="IPR027417">
    <property type="entry name" value="P-loop_NTPase"/>
</dbReference>
<dbReference type="InterPro" id="IPR036037">
    <property type="entry name" value="MYSc_Myo17"/>
</dbReference>
<keyword evidence="10 16" id="KW-0518">Myosin</keyword>
<keyword evidence="7 16" id="KW-0547">Nucleotide-binding</keyword>
<feature type="domain" description="Myosin motor" evidence="19">
    <location>
        <begin position="13"/>
        <end position="775"/>
    </location>
</feature>
<dbReference type="InterPro" id="IPR014876">
    <property type="entry name" value="DEK_C"/>
</dbReference>
<organism evidence="21 22">
    <name type="scientific">Heterobasidion irregulare (strain TC 32-1)</name>
    <dbReference type="NCBI Taxonomy" id="747525"/>
    <lineage>
        <taxon>Eukaryota</taxon>
        <taxon>Fungi</taxon>
        <taxon>Dikarya</taxon>
        <taxon>Basidiomycota</taxon>
        <taxon>Agaricomycotina</taxon>
        <taxon>Agaricomycetes</taxon>
        <taxon>Russulales</taxon>
        <taxon>Bondarzewiaceae</taxon>
        <taxon>Heterobasidion</taxon>
        <taxon>Heterobasidion annosum species complex</taxon>
    </lineage>
</organism>
<keyword evidence="11 18" id="KW-0472">Membrane</keyword>
<dbReference type="Pfam" id="PF03142">
    <property type="entry name" value="Chitin_synth_2"/>
    <property type="match status" value="1"/>
</dbReference>
<dbReference type="GO" id="GO:0031505">
    <property type="term" value="P:fungal-type cell wall organization"/>
    <property type="evidence" value="ECO:0007669"/>
    <property type="project" value="TreeGrafter"/>
</dbReference>
<dbReference type="InterPro" id="IPR036400">
    <property type="entry name" value="Cyt_B5-like_heme/steroid_sf"/>
</dbReference>
<evidence type="ECO:0000256" key="12">
    <source>
        <dbReference type="ARBA" id="ARBA00023175"/>
    </source>
</evidence>
<evidence type="ECO:0000256" key="14">
    <source>
        <dbReference type="ARBA" id="ARBA00023203"/>
    </source>
</evidence>
<dbReference type="SUPFAM" id="SSF109715">
    <property type="entry name" value="DEK C-terminal domain"/>
    <property type="match status" value="1"/>
</dbReference>
<dbReference type="EMBL" id="KI925463">
    <property type="protein sequence ID" value="ETW77479.1"/>
    <property type="molecule type" value="Genomic_DNA"/>
</dbReference>
<evidence type="ECO:0000256" key="9">
    <source>
        <dbReference type="ARBA" id="ARBA00022989"/>
    </source>
</evidence>
<keyword evidence="12 16" id="KW-0505">Motor protein</keyword>
<evidence type="ECO:0000256" key="5">
    <source>
        <dbReference type="ARBA" id="ARBA00022679"/>
    </source>
</evidence>
<evidence type="ECO:0000256" key="6">
    <source>
        <dbReference type="ARBA" id="ARBA00022692"/>
    </source>
</evidence>
<dbReference type="PANTHER" id="PTHR22914">
    <property type="entry name" value="CHITIN SYNTHASE"/>
    <property type="match status" value="1"/>
</dbReference>
<evidence type="ECO:0000256" key="13">
    <source>
        <dbReference type="ARBA" id="ARBA00023180"/>
    </source>
</evidence>
<dbReference type="GO" id="GO:0005524">
    <property type="term" value="F:ATP binding"/>
    <property type="evidence" value="ECO:0007669"/>
    <property type="project" value="UniProtKB-UniRule"/>
</dbReference>
<evidence type="ECO:0000256" key="1">
    <source>
        <dbReference type="ARBA" id="ARBA00004651"/>
    </source>
</evidence>
<dbReference type="InterPro" id="IPR029044">
    <property type="entry name" value="Nucleotide-diphossugar_trans"/>
</dbReference>
<feature type="transmembrane region" description="Helical" evidence="18">
    <location>
        <begin position="930"/>
        <end position="949"/>
    </location>
</feature>
<dbReference type="GO" id="GO:0030428">
    <property type="term" value="C:cell septum"/>
    <property type="evidence" value="ECO:0007669"/>
    <property type="project" value="TreeGrafter"/>
</dbReference>
<protein>
    <recommendedName>
        <fullName evidence="2">chitin synthase</fullName>
        <ecNumber evidence="2">2.4.1.16</ecNumber>
    </recommendedName>
</protein>